<name>A0A7J3VRQ7_CALS0</name>
<dbReference type="PANTHER" id="PTHR12526:SF622">
    <property type="entry name" value="GLYCOSYLTRANSFERASE (GROUP I)"/>
    <property type="match status" value="1"/>
</dbReference>
<organism evidence="1">
    <name type="scientific">Caldiarchaeum subterraneum</name>
    <dbReference type="NCBI Taxonomy" id="311458"/>
    <lineage>
        <taxon>Archaea</taxon>
        <taxon>Nitrososphaerota</taxon>
        <taxon>Candidatus Caldarchaeales</taxon>
        <taxon>Candidatus Caldarchaeaceae</taxon>
        <taxon>Candidatus Caldarchaeum</taxon>
    </lineage>
</organism>
<gene>
    <name evidence="1" type="ORF">ENM31_00380</name>
</gene>
<proteinExistence type="predicted"/>
<protein>
    <submittedName>
        <fullName evidence="1">Glycosyltransferase</fullName>
    </submittedName>
</protein>
<evidence type="ECO:0000313" key="1">
    <source>
        <dbReference type="EMBL" id="HHM43739.1"/>
    </source>
</evidence>
<reference evidence="1" key="1">
    <citation type="journal article" date="2020" name="mSystems">
        <title>Genome- and Community-Level Interaction Insights into Carbon Utilization and Element Cycling Functions of Hydrothermarchaeota in Hydrothermal Sediment.</title>
        <authorList>
            <person name="Zhou Z."/>
            <person name="Liu Y."/>
            <person name="Xu W."/>
            <person name="Pan J."/>
            <person name="Luo Z.H."/>
            <person name="Li M."/>
        </authorList>
    </citation>
    <scope>NUCLEOTIDE SEQUENCE [LARGE SCALE GENOMIC DNA]</scope>
    <source>
        <strain evidence="1">SpSt-1074</strain>
    </source>
</reference>
<dbReference type="Gene3D" id="3.40.50.2000">
    <property type="entry name" value="Glycogen Phosphorylase B"/>
    <property type="match status" value="2"/>
</dbReference>
<sequence>MTDHHALYVSSFPPQRYRRPLLASRALKLLGIKTLFYSGWSLVDKHELLRKLVSVSGKLPKPLDWLLKDAAYESGLYMGSRIGELRCVINLDTVGAYSLRKAAGKSPLIIDLQEITIQDDGRIPFYDAQMLKMADAVIFTSGAIKELVNKQVKPKWKSFYVPFGIDLQSFDKAYKSSTAELFLKKYNITKKPMVCYTGAAYLWGDREGQGLDLLIKSAAKIAKNNADVRIVIQGAAQPNTYMWAWLQTRIKRNNLEGKVLLIPPTNPFDPARLGMFKASDVLLLPIGDILGTYYSEQQKLFEYMASQRPIAMVATPARLHVLNKNSAFISWRRDPDEFASTIIEAMEKPEEAVEKAVNARRIVEEKYDWKILVHSYAAAVASTIDA</sequence>
<dbReference type="EMBL" id="DRXH01000016">
    <property type="protein sequence ID" value="HHM43739.1"/>
    <property type="molecule type" value="Genomic_DNA"/>
</dbReference>
<dbReference type="SUPFAM" id="SSF53756">
    <property type="entry name" value="UDP-Glycosyltransferase/glycogen phosphorylase"/>
    <property type="match status" value="1"/>
</dbReference>
<dbReference type="GO" id="GO:0016740">
    <property type="term" value="F:transferase activity"/>
    <property type="evidence" value="ECO:0007669"/>
    <property type="project" value="UniProtKB-KW"/>
</dbReference>
<keyword evidence="1" id="KW-0808">Transferase</keyword>
<comment type="caution">
    <text evidence="1">The sequence shown here is derived from an EMBL/GenBank/DDBJ whole genome shotgun (WGS) entry which is preliminary data.</text>
</comment>
<dbReference type="Pfam" id="PF13692">
    <property type="entry name" value="Glyco_trans_1_4"/>
    <property type="match status" value="1"/>
</dbReference>
<accession>A0A7J3VRQ7</accession>
<dbReference type="PANTHER" id="PTHR12526">
    <property type="entry name" value="GLYCOSYLTRANSFERASE"/>
    <property type="match status" value="1"/>
</dbReference>
<dbReference type="AlphaFoldDB" id="A0A7J3VRQ7"/>